<reference evidence="2" key="1">
    <citation type="submission" date="2022-07" db="EMBL/GenBank/DDBJ databases">
        <authorList>
            <person name="Trinca V."/>
            <person name="Uliana J.V.C."/>
            <person name="Torres T.T."/>
            <person name="Ward R.J."/>
            <person name="Monesi N."/>
        </authorList>
    </citation>
    <scope>NUCLEOTIDE SEQUENCE</scope>
    <source>
        <strain evidence="2">HSMRA1968</strain>
        <tissue evidence="2">Whole embryos</tissue>
    </source>
</reference>
<evidence type="ECO:0000256" key="1">
    <source>
        <dbReference type="SAM" id="MobiDB-lite"/>
    </source>
</evidence>
<feature type="region of interest" description="Disordered" evidence="1">
    <location>
        <begin position="136"/>
        <end position="156"/>
    </location>
</feature>
<proteinExistence type="predicted"/>
<dbReference type="AlphaFoldDB" id="A0A9Q0N3W3"/>
<accession>A0A9Q0N3W3</accession>
<evidence type="ECO:0000313" key="3">
    <source>
        <dbReference type="Proteomes" id="UP001151699"/>
    </source>
</evidence>
<sequence>MVKICCCICYRRTDTNRQRSRIGAPALWPLFMIHVEKTGLDINQFSRDDYVCMKCNLTISHYRMNDRGINKKIKLSQPFSYEVAITKSVLRNSIATSSTDTLEGEEQTNSDSNLNEDLTLSDISDASASFINTNISNNEVEEDDQQSKEPTSNNEINIPEQVIIVERSDSENNVLTLDDILSNTVIDSSPIIDEQRASSYQQQQVELPNAGFIHFKVLKILKVDVLFANLRLEEKPYRGPQFNKPGSKHVATFQS</sequence>
<comment type="caution">
    <text evidence="2">The sequence shown here is derived from an EMBL/GenBank/DDBJ whole genome shotgun (WGS) entry which is preliminary data.</text>
</comment>
<organism evidence="2 3">
    <name type="scientific">Pseudolycoriella hygida</name>
    <dbReference type="NCBI Taxonomy" id="35572"/>
    <lineage>
        <taxon>Eukaryota</taxon>
        <taxon>Metazoa</taxon>
        <taxon>Ecdysozoa</taxon>
        <taxon>Arthropoda</taxon>
        <taxon>Hexapoda</taxon>
        <taxon>Insecta</taxon>
        <taxon>Pterygota</taxon>
        <taxon>Neoptera</taxon>
        <taxon>Endopterygota</taxon>
        <taxon>Diptera</taxon>
        <taxon>Nematocera</taxon>
        <taxon>Sciaroidea</taxon>
        <taxon>Sciaridae</taxon>
        <taxon>Pseudolycoriella</taxon>
    </lineage>
</organism>
<dbReference type="Proteomes" id="UP001151699">
    <property type="component" value="Chromosome B"/>
</dbReference>
<gene>
    <name evidence="2" type="ORF">Bhyg_07564</name>
</gene>
<evidence type="ECO:0000313" key="2">
    <source>
        <dbReference type="EMBL" id="KAJ6642611.1"/>
    </source>
</evidence>
<keyword evidence="3" id="KW-1185">Reference proteome</keyword>
<name>A0A9Q0N3W3_9DIPT</name>
<dbReference type="EMBL" id="WJQU01000002">
    <property type="protein sequence ID" value="KAJ6642611.1"/>
    <property type="molecule type" value="Genomic_DNA"/>
</dbReference>
<protein>
    <submittedName>
        <fullName evidence="2">Uncharacterized protein</fullName>
    </submittedName>
</protein>
<feature type="region of interest" description="Disordered" evidence="1">
    <location>
        <begin position="97"/>
        <end position="117"/>
    </location>
</feature>